<accession>A0ABW2JXP9</accession>
<comment type="caution">
    <text evidence="1">The sequence shown here is derived from an EMBL/GenBank/DDBJ whole genome shotgun (WGS) entry which is preliminary data.</text>
</comment>
<evidence type="ECO:0000313" key="1">
    <source>
        <dbReference type="EMBL" id="MFC7310171.1"/>
    </source>
</evidence>
<sequence length="150" mass="17152">MIRVHFTAEAPETVIERAREALSRVVERVESWPPESEWEQMLPAWFIERCAPEPTPDPDFDSAYWLARWRGLSPAEKAAAAAGPWTLSNWLYYFDPTDEGQGDDRSWWWWNAGTDDAHAGWIDVATTGWPFGTGSLYWLIEASGGSDPRY</sequence>
<evidence type="ECO:0000313" key="2">
    <source>
        <dbReference type="Proteomes" id="UP001596523"/>
    </source>
</evidence>
<protein>
    <recommendedName>
        <fullName evidence="3">SMI1/KNR4 family protein</fullName>
    </recommendedName>
</protein>
<dbReference type="Proteomes" id="UP001596523">
    <property type="component" value="Unassembled WGS sequence"/>
</dbReference>
<keyword evidence="2" id="KW-1185">Reference proteome</keyword>
<dbReference type="EMBL" id="JBHTCF010000029">
    <property type="protein sequence ID" value="MFC7310171.1"/>
    <property type="molecule type" value="Genomic_DNA"/>
</dbReference>
<name>A0ABW2JXP9_9ACTN</name>
<organism evidence="1 2">
    <name type="scientific">Streptomyces monticola</name>
    <dbReference type="NCBI Taxonomy" id="2666263"/>
    <lineage>
        <taxon>Bacteria</taxon>
        <taxon>Bacillati</taxon>
        <taxon>Actinomycetota</taxon>
        <taxon>Actinomycetes</taxon>
        <taxon>Kitasatosporales</taxon>
        <taxon>Streptomycetaceae</taxon>
        <taxon>Streptomyces</taxon>
    </lineage>
</organism>
<proteinExistence type="predicted"/>
<evidence type="ECO:0008006" key="3">
    <source>
        <dbReference type="Google" id="ProtNLM"/>
    </source>
</evidence>
<dbReference type="RefSeq" id="WP_381840172.1">
    <property type="nucleotide sequence ID" value="NZ_JBHTCF010000029.1"/>
</dbReference>
<reference evidence="2" key="1">
    <citation type="journal article" date="2019" name="Int. J. Syst. Evol. Microbiol.">
        <title>The Global Catalogue of Microorganisms (GCM) 10K type strain sequencing project: providing services to taxonomists for standard genome sequencing and annotation.</title>
        <authorList>
            <consortium name="The Broad Institute Genomics Platform"/>
            <consortium name="The Broad Institute Genome Sequencing Center for Infectious Disease"/>
            <person name="Wu L."/>
            <person name="Ma J."/>
        </authorList>
    </citation>
    <scope>NUCLEOTIDE SEQUENCE [LARGE SCALE GENOMIC DNA]</scope>
    <source>
        <strain evidence="2">SYNS20</strain>
    </source>
</reference>
<gene>
    <name evidence="1" type="ORF">ACFQVC_38915</name>
</gene>